<keyword evidence="3" id="KW-1185">Reference proteome</keyword>
<organism evidence="2 3">
    <name type="scientific">Fulvitalea axinellae</name>
    <dbReference type="NCBI Taxonomy" id="1182444"/>
    <lineage>
        <taxon>Bacteria</taxon>
        <taxon>Pseudomonadati</taxon>
        <taxon>Bacteroidota</taxon>
        <taxon>Cytophagia</taxon>
        <taxon>Cytophagales</taxon>
        <taxon>Persicobacteraceae</taxon>
        <taxon>Fulvitalea</taxon>
    </lineage>
</organism>
<proteinExistence type="predicted"/>
<evidence type="ECO:0000313" key="2">
    <source>
        <dbReference type="EMBL" id="BDD11639.1"/>
    </source>
</evidence>
<protein>
    <recommendedName>
        <fullName evidence="4">Nucleotidyltransferase</fullName>
    </recommendedName>
</protein>
<gene>
    <name evidence="1" type="ORF">FUAX_32870</name>
    <name evidence="2" type="ORF">FUAX_40710</name>
</gene>
<keyword evidence="2" id="KW-0614">Plasmid</keyword>
<geneLocation type="plasmid" evidence="2 3">
    <name>pFA1</name>
</geneLocation>
<reference evidence="2 3" key="1">
    <citation type="submission" date="2021-12" db="EMBL/GenBank/DDBJ databases">
        <title>Genome sequencing of bacteria with rrn-lacking chromosome and rrn-plasmid.</title>
        <authorList>
            <person name="Anda M."/>
            <person name="Iwasaki W."/>
        </authorList>
    </citation>
    <scope>NUCLEOTIDE SEQUENCE [LARGE SCALE GENOMIC DNA]</scope>
    <source>
        <strain evidence="2 3">DSM 100852</strain>
        <plasmid evidence="2 3">pFA1</plasmid>
    </source>
</reference>
<dbReference type="RefSeq" id="WP_338392383.1">
    <property type="nucleotide sequence ID" value="NZ_AP025314.1"/>
</dbReference>
<evidence type="ECO:0000313" key="3">
    <source>
        <dbReference type="Proteomes" id="UP001348817"/>
    </source>
</evidence>
<accession>A0AAU9CHJ0</accession>
<dbReference type="EMBL" id="AP025314">
    <property type="protein sequence ID" value="BDD10855.1"/>
    <property type="molecule type" value="Genomic_DNA"/>
</dbReference>
<sequence length="311" mass="35131">MARSITQIQQSILTAKEAEPGLATLDSPKKVAEWRLWAYVVAVAIWALEKLMDAHRAEVAEIAERFRPHNIRWYREQCLGFLDGLDLVWDGERYAQAVSEGEEYRKPTEEETEDLAVIRRCAVVEGEEVLVIKVATEENGTVQPLSQEQYTRFSAYMNKVKDAGNRLDIVNNPPDDLRMRIWIRYNPLVMSPDGSLVTDPRAFPVNEAVTTYLANLDFNGDFVNTDLLDRIQKAEGVSDVTAVRMEARYGGLDWFEFKSLYSPFAGYLAIAGEWKAEPYTVLDNAGRELAIKALADRSENSGAVIAYEPDI</sequence>
<evidence type="ECO:0000313" key="1">
    <source>
        <dbReference type="EMBL" id="BDD10855.1"/>
    </source>
</evidence>
<dbReference type="KEGG" id="fax:FUAX_32870"/>
<dbReference type="AlphaFoldDB" id="A0AAU9CHJ0"/>
<dbReference type="EMBL" id="AP025315">
    <property type="protein sequence ID" value="BDD11639.1"/>
    <property type="molecule type" value="Genomic_DNA"/>
</dbReference>
<evidence type="ECO:0008006" key="4">
    <source>
        <dbReference type="Google" id="ProtNLM"/>
    </source>
</evidence>
<dbReference type="Proteomes" id="UP001348817">
    <property type="component" value="Plasmid pFA1"/>
</dbReference>
<dbReference type="Proteomes" id="UP001348817">
    <property type="component" value="Chromosome"/>
</dbReference>
<dbReference type="KEGG" id="fax:FUAX_40710"/>
<name>A0AAU9CHJ0_9BACT</name>